<evidence type="ECO:0000313" key="12">
    <source>
        <dbReference type="EMBL" id="KYN84666.1"/>
    </source>
</evidence>
<comment type="subcellular location">
    <subcellularLocation>
        <location evidence="1">Cell membrane</location>
        <topology evidence="1">Multi-pass membrane protein</topology>
    </subcellularLocation>
</comment>
<feature type="transmembrane region" description="Helical" evidence="9">
    <location>
        <begin position="196"/>
        <end position="217"/>
    </location>
</feature>
<dbReference type="InterPro" id="IPR004089">
    <property type="entry name" value="MCPsignal_dom"/>
</dbReference>
<evidence type="ECO:0000256" key="6">
    <source>
        <dbReference type="ARBA" id="ARBA00023224"/>
    </source>
</evidence>
<reference evidence="12 13" key="1">
    <citation type="submission" date="2015-12" db="EMBL/GenBank/DDBJ databases">
        <authorList>
            <person name="Tarr C.L."/>
            <person name="Gladney L.M."/>
        </authorList>
    </citation>
    <scope>NUCLEOTIDE SEQUENCE [LARGE SCALE GENOMIC DNA]</scope>
    <source>
        <strain evidence="12 13">1048-83</strain>
    </source>
</reference>
<dbReference type="SMART" id="SM01049">
    <property type="entry name" value="Cache_2"/>
    <property type="match status" value="1"/>
</dbReference>
<dbReference type="PANTHER" id="PTHR32089:SF119">
    <property type="entry name" value="METHYL-ACCEPTING CHEMOTAXIS PROTEIN CTPL"/>
    <property type="match status" value="1"/>
</dbReference>
<comment type="similarity">
    <text evidence="7">Belongs to the methyl-accepting chemotaxis (MCP) protein family.</text>
</comment>
<keyword evidence="6 8" id="KW-0807">Transducer</keyword>
<evidence type="ECO:0000256" key="1">
    <source>
        <dbReference type="ARBA" id="ARBA00004651"/>
    </source>
</evidence>
<name>A0ABR5VZD4_9VIBR</name>
<dbReference type="PRINTS" id="PR00260">
    <property type="entry name" value="CHEMTRNSDUCR"/>
</dbReference>
<evidence type="ECO:0000313" key="13">
    <source>
        <dbReference type="Proteomes" id="UP000075609"/>
    </source>
</evidence>
<comment type="caution">
    <text evidence="12">The sequence shown here is derived from an EMBL/GenBank/DDBJ whole genome shotgun (WGS) entry which is preliminary data.</text>
</comment>
<gene>
    <name evidence="12" type="ORF">ATY35_17920</name>
</gene>
<feature type="transmembrane region" description="Helical" evidence="9">
    <location>
        <begin position="7"/>
        <end position="29"/>
    </location>
</feature>
<evidence type="ECO:0000256" key="2">
    <source>
        <dbReference type="ARBA" id="ARBA00022475"/>
    </source>
</evidence>
<evidence type="ECO:0000259" key="10">
    <source>
        <dbReference type="PROSITE" id="PS50111"/>
    </source>
</evidence>
<feature type="domain" description="HAMP" evidence="11">
    <location>
        <begin position="217"/>
        <end position="271"/>
    </location>
</feature>
<evidence type="ECO:0000256" key="3">
    <source>
        <dbReference type="ARBA" id="ARBA00022692"/>
    </source>
</evidence>
<keyword evidence="4 9" id="KW-1133">Transmembrane helix</keyword>
<evidence type="ECO:0000256" key="7">
    <source>
        <dbReference type="ARBA" id="ARBA00029447"/>
    </source>
</evidence>
<dbReference type="PROSITE" id="PS50111">
    <property type="entry name" value="CHEMOTAXIS_TRANSDUC_2"/>
    <property type="match status" value="1"/>
</dbReference>
<keyword evidence="13" id="KW-1185">Reference proteome</keyword>
<dbReference type="InterPro" id="IPR003660">
    <property type="entry name" value="HAMP_dom"/>
</dbReference>
<evidence type="ECO:0000256" key="4">
    <source>
        <dbReference type="ARBA" id="ARBA00022989"/>
    </source>
</evidence>
<dbReference type="Pfam" id="PF17200">
    <property type="entry name" value="sCache_2"/>
    <property type="match status" value="1"/>
</dbReference>
<dbReference type="Pfam" id="PF00672">
    <property type="entry name" value="HAMP"/>
    <property type="match status" value="1"/>
</dbReference>
<dbReference type="Pfam" id="PF00015">
    <property type="entry name" value="MCPsignal"/>
    <property type="match status" value="1"/>
</dbReference>
<dbReference type="PANTHER" id="PTHR32089">
    <property type="entry name" value="METHYL-ACCEPTING CHEMOTAXIS PROTEIN MCPB"/>
    <property type="match status" value="1"/>
</dbReference>
<dbReference type="CDD" id="cd06225">
    <property type="entry name" value="HAMP"/>
    <property type="match status" value="1"/>
</dbReference>
<evidence type="ECO:0000256" key="8">
    <source>
        <dbReference type="PROSITE-ProRule" id="PRU00284"/>
    </source>
</evidence>
<dbReference type="InterPro" id="IPR033480">
    <property type="entry name" value="sCache_2"/>
</dbReference>
<evidence type="ECO:0000256" key="5">
    <source>
        <dbReference type="ARBA" id="ARBA00023136"/>
    </source>
</evidence>
<dbReference type="SMART" id="SM00304">
    <property type="entry name" value="HAMP"/>
    <property type="match status" value="1"/>
</dbReference>
<evidence type="ECO:0000259" key="11">
    <source>
        <dbReference type="PROSITE" id="PS50885"/>
    </source>
</evidence>
<evidence type="ECO:0008006" key="14">
    <source>
        <dbReference type="Google" id="ProtNLM"/>
    </source>
</evidence>
<proteinExistence type="inferred from homology"/>
<dbReference type="Gene3D" id="1.10.287.950">
    <property type="entry name" value="Methyl-accepting chemotaxis protein"/>
    <property type="match status" value="1"/>
</dbReference>
<organism evidence="12 13">
    <name type="scientific">Vibrio cidicii</name>
    <dbReference type="NCBI Taxonomy" id="1763883"/>
    <lineage>
        <taxon>Bacteria</taxon>
        <taxon>Pseudomonadati</taxon>
        <taxon>Pseudomonadota</taxon>
        <taxon>Gammaproteobacteria</taxon>
        <taxon>Vibrionales</taxon>
        <taxon>Vibrionaceae</taxon>
        <taxon>Vibrio</taxon>
    </lineage>
</organism>
<dbReference type="Proteomes" id="UP000075609">
    <property type="component" value="Unassembled WGS sequence"/>
</dbReference>
<dbReference type="RefSeq" id="WP_061900419.1">
    <property type="nucleotide sequence ID" value="NZ_CAXYEW010000053.1"/>
</dbReference>
<dbReference type="Gene3D" id="3.30.450.20">
    <property type="entry name" value="PAS domain"/>
    <property type="match status" value="1"/>
</dbReference>
<evidence type="ECO:0000256" key="9">
    <source>
        <dbReference type="SAM" id="Phobius"/>
    </source>
</evidence>
<keyword evidence="3 9" id="KW-0812">Transmembrane</keyword>
<dbReference type="PROSITE" id="PS50885">
    <property type="entry name" value="HAMP"/>
    <property type="match status" value="1"/>
</dbReference>
<keyword evidence="5 9" id="KW-0472">Membrane</keyword>
<feature type="domain" description="Methyl-accepting transducer" evidence="10">
    <location>
        <begin position="276"/>
        <end position="512"/>
    </location>
</feature>
<dbReference type="InterPro" id="IPR004090">
    <property type="entry name" value="Chemotax_Me-accpt_rcpt"/>
</dbReference>
<sequence>MKIKSKVVYTSAISLILVSALIMVIEFYLSEENLERFVSGYKEELIEIRKKELVDILDVAISSIENESDIESVKKHFESIKYEGDNYFFGVNTSGVSVFNGDNKGLVGSNIIDFKDVKGNFVVKDIIDSALYGDGFSYFYWRKPGYAQEVEKIAFSKYVEKFDWIVSTGVYVDDIEESVLRYSYMRREELIYKTKISIALTMICSVIFAITIFLIMSKTLKSLIDLRDNFSLLASDNPDLEYRIDIKSNDEVGSIAESFNLFISNLSVMIYNLHEFSTELSNKVTHYKEQIENIEILIDGYILESDKTKVHIKDITMSSREVSENMSETSYLISIADHQGEEASKLINVSAVSITELIHEVETSMSISEKIKSESENIVNILYVINEIADQTNLLALNAAIEAARAGEHGRGFSVVAGEVRDLATRTKASTIEIEHAMQSLIDGNRKMYQSMNTTNDKSKNSVENAENVQNSLLSIVGLVAKIKEASSKTAQASQRQESLAFDIEEQVNDIENMLIKVKKSSSELTSETCKLTEMNGELKRMISKFGNGN</sequence>
<dbReference type="SUPFAM" id="SSF58104">
    <property type="entry name" value="Methyl-accepting chemotaxis protein (MCP) signaling domain"/>
    <property type="match status" value="1"/>
</dbReference>
<protein>
    <recommendedName>
        <fullName evidence="14">Chemotaxis protein</fullName>
    </recommendedName>
</protein>
<keyword evidence="2" id="KW-1003">Cell membrane</keyword>
<accession>A0ABR5VZD4</accession>
<dbReference type="SMART" id="SM00283">
    <property type="entry name" value="MA"/>
    <property type="match status" value="1"/>
</dbReference>
<dbReference type="EMBL" id="LOBP01000158">
    <property type="protein sequence ID" value="KYN84666.1"/>
    <property type="molecule type" value="Genomic_DNA"/>
</dbReference>